<name>A0A1Y2H620_9FUNG</name>
<dbReference type="Proteomes" id="UP000193411">
    <property type="component" value="Unassembled WGS sequence"/>
</dbReference>
<organism evidence="2 3">
    <name type="scientific">Catenaria anguillulae PL171</name>
    <dbReference type="NCBI Taxonomy" id="765915"/>
    <lineage>
        <taxon>Eukaryota</taxon>
        <taxon>Fungi</taxon>
        <taxon>Fungi incertae sedis</taxon>
        <taxon>Blastocladiomycota</taxon>
        <taxon>Blastocladiomycetes</taxon>
        <taxon>Blastocladiales</taxon>
        <taxon>Catenariaceae</taxon>
        <taxon>Catenaria</taxon>
    </lineage>
</organism>
<evidence type="ECO:0000313" key="2">
    <source>
        <dbReference type="EMBL" id="ORZ29464.1"/>
    </source>
</evidence>
<keyword evidence="3" id="KW-1185">Reference proteome</keyword>
<dbReference type="AlphaFoldDB" id="A0A1Y2H620"/>
<evidence type="ECO:0000313" key="3">
    <source>
        <dbReference type="Proteomes" id="UP000193411"/>
    </source>
</evidence>
<feature type="compositionally biased region" description="Polar residues" evidence="1">
    <location>
        <begin position="219"/>
        <end position="237"/>
    </location>
</feature>
<protein>
    <submittedName>
        <fullName evidence="2">Uncharacterized protein</fullName>
    </submittedName>
</protein>
<accession>A0A1Y2H620</accession>
<feature type="compositionally biased region" description="Polar residues" evidence="1">
    <location>
        <begin position="139"/>
        <end position="150"/>
    </location>
</feature>
<comment type="caution">
    <text evidence="2">The sequence shown here is derived from an EMBL/GenBank/DDBJ whole genome shotgun (WGS) entry which is preliminary data.</text>
</comment>
<reference evidence="2 3" key="1">
    <citation type="submission" date="2016-07" db="EMBL/GenBank/DDBJ databases">
        <title>Pervasive Adenine N6-methylation of Active Genes in Fungi.</title>
        <authorList>
            <consortium name="DOE Joint Genome Institute"/>
            <person name="Mondo S.J."/>
            <person name="Dannebaum R.O."/>
            <person name="Kuo R.C."/>
            <person name="Labutti K."/>
            <person name="Haridas S."/>
            <person name="Kuo A."/>
            <person name="Salamov A."/>
            <person name="Ahrendt S.R."/>
            <person name="Lipzen A."/>
            <person name="Sullivan W."/>
            <person name="Andreopoulos W.B."/>
            <person name="Clum A."/>
            <person name="Lindquist E."/>
            <person name="Daum C."/>
            <person name="Ramamoorthy G.K."/>
            <person name="Gryganskyi A."/>
            <person name="Culley D."/>
            <person name="Magnuson J.K."/>
            <person name="James T.Y."/>
            <person name="O'Malley M.A."/>
            <person name="Stajich J.E."/>
            <person name="Spatafora J.W."/>
            <person name="Visel A."/>
            <person name="Grigoriev I.V."/>
        </authorList>
    </citation>
    <scope>NUCLEOTIDE SEQUENCE [LARGE SCALE GENOMIC DNA]</scope>
    <source>
        <strain evidence="2 3">PL171</strain>
    </source>
</reference>
<feature type="region of interest" description="Disordered" evidence="1">
    <location>
        <begin position="139"/>
        <end position="167"/>
    </location>
</feature>
<feature type="region of interest" description="Disordered" evidence="1">
    <location>
        <begin position="214"/>
        <end position="237"/>
    </location>
</feature>
<proteinExistence type="predicted"/>
<evidence type="ECO:0000256" key="1">
    <source>
        <dbReference type="SAM" id="MobiDB-lite"/>
    </source>
</evidence>
<dbReference type="EMBL" id="MCFL01000182">
    <property type="protein sequence ID" value="ORZ29464.1"/>
    <property type="molecule type" value="Genomic_DNA"/>
</dbReference>
<gene>
    <name evidence="2" type="ORF">BCR44DRAFT_325196</name>
</gene>
<sequence length="237" mass="26210">MMQRMIHQFQGFRLDKIWDAWRVLLDVSKKLILPANKDQLAQLAHIINSRLAAPLAQVTMISKRLQRTKAIPLTNPTLIALVGLHMPLPDLSNVPYQDDFPPSLDADEDCTLTTGSALTDEEVQEVGLHAQNRFAASATPSQTTSFSSKRSAVANDADTYRRSDNVPTTALRPFNRVSFAHGCRPLNGQQTRIHGLQSAATWSRLRTTSTVLASHLKRSSQSTSRPLRTSTPASKCL</sequence>